<keyword evidence="2" id="KW-1185">Reference proteome</keyword>
<evidence type="ECO:0000313" key="1">
    <source>
        <dbReference type="EMBL" id="KAH0448297.1"/>
    </source>
</evidence>
<reference evidence="1 2" key="1">
    <citation type="journal article" date="2021" name="Hortic Res">
        <title>Chromosome-scale assembly of the Dendrobium chrysotoxum genome enhances the understanding of orchid evolution.</title>
        <authorList>
            <person name="Zhang Y."/>
            <person name="Zhang G.Q."/>
            <person name="Zhang D."/>
            <person name="Liu X.D."/>
            <person name="Xu X.Y."/>
            <person name="Sun W.H."/>
            <person name="Yu X."/>
            <person name="Zhu X."/>
            <person name="Wang Z.W."/>
            <person name="Zhao X."/>
            <person name="Zhong W.Y."/>
            <person name="Chen H."/>
            <person name="Yin W.L."/>
            <person name="Huang T."/>
            <person name="Niu S.C."/>
            <person name="Liu Z.J."/>
        </authorList>
    </citation>
    <scope>NUCLEOTIDE SEQUENCE [LARGE SCALE GENOMIC DNA]</scope>
    <source>
        <strain evidence="1">Lindl</strain>
    </source>
</reference>
<gene>
    <name evidence="1" type="ORF">IEQ34_022097</name>
</gene>
<dbReference type="Proteomes" id="UP000775213">
    <property type="component" value="Unassembled WGS sequence"/>
</dbReference>
<comment type="caution">
    <text evidence="1">The sequence shown here is derived from an EMBL/GenBank/DDBJ whole genome shotgun (WGS) entry which is preliminary data.</text>
</comment>
<evidence type="ECO:0000313" key="2">
    <source>
        <dbReference type="Proteomes" id="UP000775213"/>
    </source>
</evidence>
<name>A0AAV7FY25_DENCH</name>
<protein>
    <submittedName>
        <fullName evidence="1">Uncharacterized protein</fullName>
    </submittedName>
</protein>
<dbReference type="AlphaFoldDB" id="A0AAV7FY25"/>
<sequence length="68" mass="7800">MESYDLSTLLLKEVCSIRHVSDMPKTNDRRFSGIYKDLDSVIGLIHKAVLAKVSIWKSFSEISYYITS</sequence>
<accession>A0AAV7FY25</accession>
<organism evidence="1 2">
    <name type="scientific">Dendrobium chrysotoxum</name>
    <name type="common">Orchid</name>
    <dbReference type="NCBI Taxonomy" id="161865"/>
    <lineage>
        <taxon>Eukaryota</taxon>
        <taxon>Viridiplantae</taxon>
        <taxon>Streptophyta</taxon>
        <taxon>Embryophyta</taxon>
        <taxon>Tracheophyta</taxon>
        <taxon>Spermatophyta</taxon>
        <taxon>Magnoliopsida</taxon>
        <taxon>Liliopsida</taxon>
        <taxon>Asparagales</taxon>
        <taxon>Orchidaceae</taxon>
        <taxon>Epidendroideae</taxon>
        <taxon>Malaxideae</taxon>
        <taxon>Dendrobiinae</taxon>
        <taxon>Dendrobium</taxon>
    </lineage>
</organism>
<proteinExistence type="predicted"/>
<dbReference type="EMBL" id="JAGFBR010000019">
    <property type="protein sequence ID" value="KAH0448297.1"/>
    <property type="molecule type" value="Genomic_DNA"/>
</dbReference>